<organism evidence="1 2">
    <name type="scientific">Trichinella murrelli</name>
    <dbReference type="NCBI Taxonomy" id="144512"/>
    <lineage>
        <taxon>Eukaryota</taxon>
        <taxon>Metazoa</taxon>
        <taxon>Ecdysozoa</taxon>
        <taxon>Nematoda</taxon>
        <taxon>Enoplea</taxon>
        <taxon>Dorylaimia</taxon>
        <taxon>Trichinellida</taxon>
        <taxon>Trichinellidae</taxon>
        <taxon>Trichinella</taxon>
    </lineage>
</organism>
<keyword evidence="2" id="KW-1185">Reference proteome</keyword>
<protein>
    <submittedName>
        <fullName evidence="1">Uncharacterized protein</fullName>
    </submittedName>
</protein>
<comment type="caution">
    <text evidence="1">The sequence shown here is derived from an EMBL/GenBank/DDBJ whole genome shotgun (WGS) entry which is preliminary data.</text>
</comment>
<dbReference type="AlphaFoldDB" id="A0A0V0SSB2"/>
<accession>A0A0V0SSB2</accession>
<sequence>MHRILRLDGAGRNSRGRILTNFSAVSVKCAAFHGLSRLREIPGLTRPLGITDPGVNGMAVLCV</sequence>
<name>A0A0V0SSB2_9BILA</name>
<dbReference type="Proteomes" id="UP000055048">
    <property type="component" value="Unassembled WGS sequence"/>
</dbReference>
<proteinExistence type="predicted"/>
<dbReference type="EMBL" id="JYDJ01003135">
    <property type="protein sequence ID" value="KRX29602.1"/>
    <property type="molecule type" value="Genomic_DNA"/>
</dbReference>
<evidence type="ECO:0000313" key="1">
    <source>
        <dbReference type="EMBL" id="KRX29602.1"/>
    </source>
</evidence>
<evidence type="ECO:0000313" key="2">
    <source>
        <dbReference type="Proteomes" id="UP000055048"/>
    </source>
</evidence>
<gene>
    <name evidence="1" type="ORF">T05_7868</name>
</gene>
<reference evidence="1 2" key="1">
    <citation type="submission" date="2015-01" db="EMBL/GenBank/DDBJ databases">
        <title>Evolution of Trichinella species and genotypes.</title>
        <authorList>
            <person name="Korhonen P.K."/>
            <person name="Edoardo P."/>
            <person name="Giuseppe L.R."/>
            <person name="Gasser R.B."/>
        </authorList>
    </citation>
    <scope>NUCLEOTIDE SEQUENCE [LARGE SCALE GENOMIC DNA]</scope>
    <source>
        <strain evidence="1">ISS417</strain>
    </source>
</reference>